<feature type="compositionally biased region" description="Polar residues" evidence="9">
    <location>
        <begin position="241"/>
        <end position="258"/>
    </location>
</feature>
<evidence type="ECO:0000313" key="13">
    <source>
        <dbReference type="Proteomes" id="UP001217089"/>
    </source>
</evidence>
<name>A0ABQ9F8C1_TEGGR</name>
<feature type="region of interest" description="Disordered" evidence="9">
    <location>
        <begin position="380"/>
        <end position="420"/>
    </location>
</feature>
<dbReference type="PANTHER" id="PTHR28659">
    <property type="entry name" value="RETICULON-LIKE PROTEIN"/>
    <property type="match status" value="1"/>
</dbReference>
<keyword evidence="13" id="KW-1185">Reference proteome</keyword>
<feature type="domain" description="RETREG1-3/ARL6IP-like N-terminal reticulon-homology" evidence="11">
    <location>
        <begin position="72"/>
        <end position="182"/>
    </location>
</feature>
<evidence type="ECO:0000256" key="5">
    <source>
        <dbReference type="ARBA" id="ARBA00022824"/>
    </source>
</evidence>
<dbReference type="EMBL" id="JARBDR010000342">
    <property type="protein sequence ID" value="KAJ8313608.1"/>
    <property type="molecule type" value="Genomic_DNA"/>
</dbReference>
<keyword evidence="5" id="KW-0256">Endoplasmic reticulum</keyword>
<feature type="domain" description="RETREG1-3/ARL6IP-like N-terminal reticulon-homology" evidence="11">
    <location>
        <begin position="30"/>
        <end position="67"/>
    </location>
</feature>
<feature type="region of interest" description="Disordered" evidence="9">
    <location>
        <begin position="196"/>
        <end position="217"/>
    </location>
</feature>
<dbReference type="Pfam" id="PF24456">
    <property type="entry name" value="RHD_RETREG1-3"/>
    <property type="match status" value="2"/>
</dbReference>
<accession>A0ABQ9F8C1</accession>
<keyword evidence="7" id="KW-0072">Autophagy</keyword>
<dbReference type="InterPro" id="IPR043384">
    <property type="entry name" value="RETREG1/3"/>
</dbReference>
<evidence type="ECO:0000256" key="3">
    <source>
        <dbReference type="ARBA" id="ARBA00022553"/>
    </source>
</evidence>
<evidence type="ECO:0000256" key="9">
    <source>
        <dbReference type="SAM" id="MobiDB-lite"/>
    </source>
</evidence>
<dbReference type="InterPro" id="IPR057282">
    <property type="entry name" value="RETREG1-3-like_RHD"/>
</dbReference>
<gene>
    <name evidence="12" type="ORF">KUTeg_008169</name>
</gene>
<feature type="transmembrane region" description="Helical" evidence="10">
    <location>
        <begin position="146"/>
        <end position="165"/>
    </location>
</feature>
<evidence type="ECO:0000256" key="8">
    <source>
        <dbReference type="ARBA" id="ARBA00023136"/>
    </source>
</evidence>
<feature type="transmembrane region" description="Helical" evidence="10">
    <location>
        <begin position="51"/>
        <end position="69"/>
    </location>
</feature>
<comment type="subcellular location">
    <subcellularLocation>
        <location evidence="1">Endoplasmic reticulum membrane</location>
        <topology evidence="1">Multi-pass membrane protein</topology>
    </subcellularLocation>
</comment>
<evidence type="ECO:0000256" key="6">
    <source>
        <dbReference type="ARBA" id="ARBA00022989"/>
    </source>
</evidence>
<dbReference type="Proteomes" id="UP001217089">
    <property type="component" value="Unassembled WGS sequence"/>
</dbReference>
<evidence type="ECO:0000313" key="12">
    <source>
        <dbReference type="EMBL" id="KAJ8313608.1"/>
    </source>
</evidence>
<feature type="transmembrane region" description="Helical" evidence="10">
    <location>
        <begin position="120"/>
        <end position="140"/>
    </location>
</feature>
<reference evidence="12 13" key="1">
    <citation type="submission" date="2022-12" db="EMBL/GenBank/DDBJ databases">
        <title>Chromosome-level genome of Tegillarca granosa.</title>
        <authorList>
            <person name="Kim J."/>
        </authorList>
    </citation>
    <scope>NUCLEOTIDE SEQUENCE [LARGE SCALE GENOMIC DNA]</scope>
    <source>
        <strain evidence="12">Teg-2019</strain>
        <tissue evidence="12">Adductor muscle</tissue>
    </source>
</reference>
<sequence length="442" mass="50221">MIQKMDNLANQNMDDDVKSSEETFKSFLSPIEPLVMRIQSLLVWENPKKSAVLFIIVHLIFWFFAVFGLPPPIPEDPDSWTPVHPRLLSVPEICQYLAQMWCSFIKYIKSWLIFRSNHPFLFCLLTSIIFIIFAVIGRYIPDIMLLYIIVISIMLWPSVLYHNLVQKCYLKFEPIFMQLDYKLKLKNKWSSKKSKPKAEVSHDDNGDTVETDSEEDFIPSLDPEATAALAKAITDSEDESGTGTPSVPTPRLSKTPSIDLNDDIAEFAEGLGDMPSFDDNLDHTDDELLEFAPELPSEKIKSKKKDRMEFVPSHFGDTSDSDEDTLTKDLKHTDRPRTSKQTSGDDETASSIVSQAFSTVMASALSGIANLAQSTVVYTPDRDTTDSVRSRQDSDIPTTLQRDTRYDTQESLHHSDSSDIDIADEFEFLDDYESEIKDPEKK</sequence>
<evidence type="ECO:0000256" key="10">
    <source>
        <dbReference type="SAM" id="Phobius"/>
    </source>
</evidence>
<comment type="caution">
    <text evidence="12">The sequence shown here is derived from an EMBL/GenBank/DDBJ whole genome shotgun (WGS) entry which is preliminary data.</text>
</comment>
<keyword evidence="4 10" id="KW-0812">Transmembrane</keyword>
<evidence type="ECO:0000256" key="7">
    <source>
        <dbReference type="ARBA" id="ARBA00023006"/>
    </source>
</evidence>
<organism evidence="12 13">
    <name type="scientific">Tegillarca granosa</name>
    <name type="common">Malaysian cockle</name>
    <name type="synonym">Anadara granosa</name>
    <dbReference type="NCBI Taxonomy" id="220873"/>
    <lineage>
        <taxon>Eukaryota</taxon>
        <taxon>Metazoa</taxon>
        <taxon>Spiralia</taxon>
        <taxon>Lophotrochozoa</taxon>
        <taxon>Mollusca</taxon>
        <taxon>Bivalvia</taxon>
        <taxon>Autobranchia</taxon>
        <taxon>Pteriomorphia</taxon>
        <taxon>Arcoida</taxon>
        <taxon>Arcoidea</taxon>
        <taxon>Arcidae</taxon>
        <taxon>Tegillarca</taxon>
    </lineage>
</organism>
<feature type="region of interest" description="Disordered" evidence="9">
    <location>
        <begin position="293"/>
        <end position="350"/>
    </location>
</feature>
<feature type="compositionally biased region" description="Basic and acidic residues" evidence="9">
    <location>
        <begin position="325"/>
        <end position="337"/>
    </location>
</feature>
<evidence type="ECO:0000259" key="11">
    <source>
        <dbReference type="Pfam" id="PF24456"/>
    </source>
</evidence>
<evidence type="ECO:0000256" key="2">
    <source>
        <dbReference type="ARBA" id="ARBA00006299"/>
    </source>
</evidence>
<dbReference type="PANTHER" id="PTHR28659:SF2">
    <property type="entry name" value="RETICULON-LIKE PROTEIN"/>
    <property type="match status" value="1"/>
</dbReference>
<feature type="compositionally biased region" description="Basic and acidic residues" evidence="9">
    <location>
        <begin position="402"/>
        <end position="417"/>
    </location>
</feature>
<keyword evidence="3" id="KW-0597">Phosphoprotein</keyword>
<proteinExistence type="inferred from homology"/>
<evidence type="ECO:0000256" key="1">
    <source>
        <dbReference type="ARBA" id="ARBA00004477"/>
    </source>
</evidence>
<feature type="compositionally biased region" description="Basic and acidic residues" evidence="9">
    <location>
        <begin position="380"/>
        <end position="394"/>
    </location>
</feature>
<feature type="compositionally biased region" description="Acidic residues" evidence="9">
    <location>
        <begin position="206"/>
        <end position="217"/>
    </location>
</feature>
<keyword evidence="6 10" id="KW-1133">Transmembrane helix</keyword>
<protein>
    <recommendedName>
        <fullName evidence="11">RETREG1-3/ARL6IP-like N-terminal reticulon-homology domain-containing protein</fullName>
    </recommendedName>
</protein>
<feature type="compositionally biased region" description="Basic and acidic residues" evidence="9">
    <location>
        <begin position="196"/>
        <end position="205"/>
    </location>
</feature>
<keyword evidence="8 10" id="KW-0472">Membrane</keyword>
<comment type="similarity">
    <text evidence="2">Belongs to the RETREG family.</text>
</comment>
<evidence type="ECO:0000256" key="4">
    <source>
        <dbReference type="ARBA" id="ARBA00022692"/>
    </source>
</evidence>
<feature type="region of interest" description="Disordered" evidence="9">
    <location>
        <begin position="234"/>
        <end position="258"/>
    </location>
</feature>